<dbReference type="Pfam" id="PF18317">
    <property type="entry name" value="SDH_C"/>
    <property type="match status" value="1"/>
</dbReference>
<feature type="binding site" evidence="21">
    <location>
        <position position="298"/>
    </location>
    <ligand>
        <name>7-phospho-2-dehydro-3-deoxy-D-arabino-heptonate</name>
        <dbReference type="ChEBI" id="CHEBI:58394"/>
    </ligand>
</feature>
<dbReference type="EC" id="4.2.3.4" evidence="21"/>
<feature type="binding site" evidence="21">
    <location>
        <position position="298"/>
    </location>
    <ligand>
        <name>Zn(2+)</name>
        <dbReference type="ChEBI" id="CHEBI:29105"/>
        <note>catalytic</note>
    </ligand>
</feature>
<feature type="active site" description="Proton acceptor; for 3-dehydroquinate synthase activity" evidence="21">
    <location>
        <position position="302"/>
    </location>
</feature>
<reference evidence="29" key="1">
    <citation type="submission" date="2023-03" db="EMBL/GenBank/DDBJ databases">
        <title>Mating type loci evolution in Malassezia.</title>
        <authorList>
            <person name="Coelho M.A."/>
        </authorList>
    </citation>
    <scope>NUCLEOTIDE SEQUENCE</scope>
    <source>
        <strain evidence="29">CBS 11721</strain>
    </source>
</reference>
<feature type="binding site" evidence="21">
    <location>
        <position position="149"/>
    </location>
    <ligand>
        <name>7-phospho-2-dehydro-3-deoxy-D-arabino-heptonate</name>
        <dbReference type="ChEBI" id="CHEBI:58394"/>
    </ligand>
</feature>
<dbReference type="InterPro" id="IPR036968">
    <property type="entry name" value="Enolpyruvate_Tfrase_sf"/>
</dbReference>
<dbReference type="EC" id="4.2.1.10" evidence="21"/>
<dbReference type="Pfam" id="PF01488">
    <property type="entry name" value="Shikimate_DH"/>
    <property type="match status" value="1"/>
</dbReference>
<dbReference type="InterPro" id="IPR001986">
    <property type="entry name" value="Enolpyruvate_Tfrase_dom"/>
</dbReference>
<feature type="domain" description="Quinate/shikimate 5-dehydrogenase/glutamyl-tRNA reductase" evidence="24">
    <location>
        <begin position="1459"/>
        <end position="1526"/>
    </location>
</feature>
<feature type="binding site" evidence="21">
    <location>
        <position position="209"/>
    </location>
    <ligand>
        <name>NAD(+)</name>
        <dbReference type="ChEBI" id="CHEBI:57540"/>
    </ligand>
</feature>
<dbReference type="InterPro" id="IPR023193">
    <property type="entry name" value="EPSP_synthase_CS"/>
</dbReference>
<dbReference type="CDD" id="cd00464">
    <property type="entry name" value="SK"/>
    <property type="match status" value="1"/>
</dbReference>
<keyword evidence="9 21" id="KW-0479">Metal-binding</keyword>
<dbReference type="Pfam" id="PF24621">
    <property type="entry name" value="DHQS_C"/>
    <property type="match status" value="1"/>
</dbReference>
<evidence type="ECO:0000256" key="1">
    <source>
        <dbReference type="ARBA" id="ARBA00004811"/>
    </source>
</evidence>
<feature type="binding site" evidence="21">
    <location>
        <begin position="213"/>
        <end position="216"/>
    </location>
    <ligand>
        <name>7-phospho-2-dehydro-3-deoxy-D-arabino-heptonate</name>
        <dbReference type="ChEBI" id="CHEBI:58394"/>
    </ligand>
</feature>
<dbReference type="PIRSF" id="PIRSF000514">
    <property type="entry name" value="Pentafunct_AroM"/>
    <property type="match status" value="1"/>
</dbReference>
<comment type="subunit">
    <text evidence="21 22">Homodimer.</text>
</comment>
<dbReference type="SUPFAM" id="SSF51569">
    <property type="entry name" value="Aldolase"/>
    <property type="match status" value="1"/>
</dbReference>
<feature type="binding site" evidence="21">
    <location>
        <begin position="198"/>
        <end position="201"/>
    </location>
    <ligand>
        <name>NAD(+)</name>
        <dbReference type="ChEBI" id="CHEBI:57540"/>
    </ligand>
</feature>
<comment type="similarity">
    <text evidence="22">In the N-terminal section; belongs to the dehydroquinate synthase family.</text>
</comment>
<dbReference type="PANTHER" id="PTHR21090">
    <property type="entry name" value="AROM/DEHYDROQUINATE SYNTHASE"/>
    <property type="match status" value="1"/>
</dbReference>
<evidence type="ECO:0000256" key="22">
    <source>
        <dbReference type="PIRNR" id="PIRNR000514"/>
    </source>
</evidence>
<dbReference type="PRINTS" id="PR01100">
    <property type="entry name" value="SHIKIMTKNASE"/>
</dbReference>
<feature type="binding site" evidence="21">
    <location>
        <position position="180"/>
    </location>
    <ligand>
        <name>NAD(+)</name>
        <dbReference type="ChEBI" id="CHEBI:57540"/>
    </ligand>
</feature>
<comment type="cofactor">
    <cofactor evidence="21 22">
        <name>Zn(2+)</name>
        <dbReference type="ChEBI" id="CHEBI:29105"/>
    </cofactor>
    <text evidence="21 22">Binds 2 Zn(2+) ions per subunit.</text>
</comment>
<dbReference type="Pfam" id="PF01202">
    <property type="entry name" value="SKI"/>
    <property type="match status" value="1"/>
</dbReference>
<evidence type="ECO:0000256" key="21">
    <source>
        <dbReference type="HAMAP-Rule" id="MF_03143"/>
    </source>
</evidence>
<comment type="similarity">
    <text evidence="21 22">In the C-terminal section; belongs to the shikimate dehydrogenase family.</text>
</comment>
<dbReference type="NCBIfam" id="TIGR01093">
    <property type="entry name" value="aroD"/>
    <property type="match status" value="1"/>
</dbReference>
<feature type="binding site" evidence="21">
    <location>
        <position position="181"/>
    </location>
    <ligand>
        <name>7-phospho-2-dehydro-3-deoxy-D-arabino-heptonate</name>
        <dbReference type="ChEBI" id="CHEBI:58394"/>
    </ligand>
</feature>
<dbReference type="GO" id="GO:0003856">
    <property type="term" value="F:3-dehydroquinate synthase activity"/>
    <property type="evidence" value="ECO:0007669"/>
    <property type="project" value="UniProtKB-UniRule"/>
</dbReference>
<evidence type="ECO:0000256" key="14">
    <source>
        <dbReference type="ARBA" id="ARBA00022857"/>
    </source>
</evidence>
<dbReference type="GO" id="GO:0005737">
    <property type="term" value="C:cytoplasm"/>
    <property type="evidence" value="ECO:0007669"/>
    <property type="project" value="UniProtKB-SubCell"/>
</dbReference>
<comment type="pathway">
    <text evidence="1 21 22">Metabolic intermediate biosynthesis; chorismate biosynthesis; chorismate from D-erythrose 4-phosphate and phosphoenolpyruvate: step 6/7.</text>
</comment>
<keyword evidence="8 21" id="KW-0808">Transferase</keyword>
<dbReference type="InterPro" id="IPR031322">
    <property type="entry name" value="Shikimate/glucono_kinase"/>
</dbReference>
<dbReference type="InterPro" id="IPR056179">
    <property type="entry name" value="DHQS_C"/>
</dbReference>
<evidence type="ECO:0000256" key="11">
    <source>
        <dbReference type="ARBA" id="ARBA00022777"/>
    </source>
</evidence>
<dbReference type="EC" id="2.5.1.19" evidence="21"/>
<feature type="binding site" evidence="21">
    <location>
        <begin position="102"/>
        <end position="105"/>
    </location>
    <ligand>
        <name>NAD(+)</name>
        <dbReference type="ChEBI" id="CHEBI:57540"/>
    </ligand>
</feature>
<evidence type="ECO:0000259" key="24">
    <source>
        <dbReference type="Pfam" id="PF01488"/>
    </source>
</evidence>
<dbReference type="SUPFAM" id="SSF53223">
    <property type="entry name" value="Aminoacid dehydrogenase-like, N-terminal domain"/>
    <property type="match status" value="1"/>
</dbReference>
<comment type="similarity">
    <text evidence="21 22">In the 2nd section; belongs to the EPSP synthase family.</text>
</comment>
<dbReference type="SUPFAM" id="SSF52540">
    <property type="entry name" value="P-loop containing nucleoside triphosphate hydrolases"/>
    <property type="match status" value="1"/>
</dbReference>
<dbReference type="Gene3D" id="3.40.50.300">
    <property type="entry name" value="P-loop containing nucleotide triphosphate hydrolases"/>
    <property type="match status" value="1"/>
</dbReference>
<dbReference type="InterPro" id="IPR008289">
    <property type="entry name" value="Pentafunct_AroM"/>
</dbReference>
<evidence type="ECO:0000256" key="5">
    <source>
        <dbReference type="ARBA" id="ARBA00009948"/>
    </source>
</evidence>
<comment type="catalytic activity">
    <reaction evidence="20 21 22">
        <text>shikimate + ATP = 3-phosphoshikimate + ADP + H(+)</text>
        <dbReference type="Rhea" id="RHEA:13121"/>
        <dbReference type="ChEBI" id="CHEBI:15378"/>
        <dbReference type="ChEBI" id="CHEBI:30616"/>
        <dbReference type="ChEBI" id="CHEBI:36208"/>
        <dbReference type="ChEBI" id="CHEBI:145989"/>
        <dbReference type="ChEBI" id="CHEBI:456216"/>
        <dbReference type="EC" id="2.7.1.71"/>
    </reaction>
</comment>
<dbReference type="GO" id="GO:0004765">
    <property type="term" value="F:shikimate kinase activity"/>
    <property type="evidence" value="ECO:0007669"/>
    <property type="project" value="UniProtKB-UniRule"/>
</dbReference>
<dbReference type="SUPFAM" id="SSF56796">
    <property type="entry name" value="Dehydroquinate synthase-like"/>
    <property type="match status" value="1"/>
</dbReference>
<dbReference type="NCBIfam" id="TIGR01356">
    <property type="entry name" value="aroA"/>
    <property type="match status" value="1"/>
</dbReference>
<feature type="active site" description="Schiff-base intermediate with substrate; for 3-dehydroquinate dehydratase activity" evidence="21">
    <location>
        <position position="1254"/>
    </location>
</feature>
<comment type="catalytic activity">
    <reaction evidence="21 22">
        <text>shikimate + NADP(+) = 3-dehydroshikimate + NADPH + H(+)</text>
        <dbReference type="Rhea" id="RHEA:17737"/>
        <dbReference type="ChEBI" id="CHEBI:15378"/>
        <dbReference type="ChEBI" id="CHEBI:16630"/>
        <dbReference type="ChEBI" id="CHEBI:36208"/>
        <dbReference type="ChEBI" id="CHEBI:57783"/>
        <dbReference type="ChEBI" id="CHEBI:58349"/>
        <dbReference type="EC" id="1.1.1.25"/>
    </reaction>
</comment>
<keyword evidence="17 21" id="KW-0456">Lyase</keyword>
<comment type="similarity">
    <text evidence="21">In the N-terminal section; belongs to the sugar phosphate cyclases superfamily. Dehydroquinate synthase family.</text>
</comment>
<dbReference type="Gene3D" id="1.20.1090.10">
    <property type="entry name" value="Dehydroquinate synthase-like - alpha domain"/>
    <property type="match status" value="1"/>
</dbReference>
<dbReference type="GO" id="GO:0004764">
    <property type="term" value="F:shikimate 3-dehydrogenase (NADP+) activity"/>
    <property type="evidence" value="ECO:0007669"/>
    <property type="project" value="UniProtKB-UniRule"/>
</dbReference>
<protein>
    <recommendedName>
        <fullName evidence="21">Pentafunctional AROM polypeptide</fullName>
    </recommendedName>
    <domain>
        <recommendedName>
            <fullName evidence="21">3-dehydroquinate synthase</fullName>
            <shortName evidence="21">DHQS</shortName>
            <ecNumber evidence="21">4.2.3.4</ecNumber>
        </recommendedName>
    </domain>
    <domain>
        <recommendedName>
            <fullName evidence="21">3-phosphoshikimate 1-carboxyvinyltransferase</fullName>
            <ecNumber evidence="21">2.5.1.19</ecNumber>
        </recommendedName>
        <alternativeName>
            <fullName evidence="21">5-enolpyruvylshikimate-3-phosphate synthase</fullName>
            <shortName evidence="21">EPSP synthase</shortName>
            <shortName evidence="21">EPSPS</shortName>
        </alternativeName>
    </domain>
    <domain>
        <recommendedName>
            <fullName evidence="21">Shikimate kinase</fullName>
            <shortName evidence="21">SK</shortName>
            <ecNumber evidence="21">2.7.1.71</ecNumber>
        </recommendedName>
    </domain>
    <domain>
        <recommendedName>
            <fullName evidence="21">3-dehydroquinate dehydratase</fullName>
            <shortName evidence="21">3-dehydroquinase</shortName>
            <ecNumber evidence="21">4.2.1.10</ecNumber>
        </recommendedName>
    </domain>
    <domain>
        <recommendedName>
            <fullName evidence="21">Shikimate dehydrogenase</fullName>
            <ecNumber evidence="21">1.1.1.25</ecNumber>
        </recommendedName>
    </domain>
</protein>
<feature type="active site" description="Proton acceptor; for 3-dehydroquinate dehydratase activity" evidence="21">
    <location>
        <position position="1226"/>
    </location>
</feature>
<dbReference type="GO" id="GO:0009423">
    <property type="term" value="P:chorismate biosynthetic process"/>
    <property type="evidence" value="ECO:0007669"/>
    <property type="project" value="UniProtKB-UniRule"/>
</dbReference>
<feature type="domain" description="3-dehydroquinate synthase C-terminal" evidence="28">
    <location>
        <begin position="210"/>
        <end position="385"/>
    </location>
</feature>
<keyword evidence="6 21" id="KW-0963">Cytoplasm</keyword>
<dbReference type="FunFam" id="3.20.20.70:FF:000135">
    <property type="entry name" value="Pentafunctional AROM polypeptide"/>
    <property type="match status" value="1"/>
</dbReference>
<evidence type="ECO:0000256" key="10">
    <source>
        <dbReference type="ARBA" id="ARBA00022741"/>
    </source>
</evidence>
<dbReference type="HAMAP" id="MF_03143">
    <property type="entry name" value="Pentafunct_AroM"/>
    <property type="match status" value="1"/>
</dbReference>
<dbReference type="PROSITE" id="PS01028">
    <property type="entry name" value="DEHYDROQUINASE_I"/>
    <property type="match status" value="1"/>
</dbReference>
<dbReference type="Pfam" id="PF01761">
    <property type="entry name" value="DHQ_synthase"/>
    <property type="match status" value="1"/>
</dbReference>
<keyword evidence="10 21" id="KW-0547">Nucleotide-binding</keyword>
<dbReference type="InterPro" id="IPR006264">
    <property type="entry name" value="EPSP_synthase"/>
</dbReference>
<dbReference type="CDD" id="cd01065">
    <property type="entry name" value="NAD_bind_Shikimate_DH"/>
    <property type="match status" value="1"/>
</dbReference>
<evidence type="ECO:0000256" key="4">
    <source>
        <dbReference type="ARBA" id="ARBA00009349"/>
    </source>
</evidence>
<feature type="binding site" evidence="21">
    <location>
        <position position="165"/>
    </location>
    <ligand>
        <name>7-phospho-2-dehydro-3-deoxy-D-arabino-heptonate</name>
        <dbReference type="ChEBI" id="CHEBI:58394"/>
    </ligand>
</feature>
<feature type="domain" description="SDH C-terminal" evidence="27">
    <location>
        <begin position="1587"/>
        <end position="1610"/>
    </location>
</feature>
<comment type="catalytic activity">
    <reaction evidence="19">
        <text>3-phosphoshikimate + phosphoenolpyruvate = 5-O-(1-carboxyvinyl)-3-phosphoshikimate + phosphate</text>
        <dbReference type="Rhea" id="RHEA:21256"/>
        <dbReference type="ChEBI" id="CHEBI:43474"/>
        <dbReference type="ChEBI" id="CHEBI:57701"/>
        <dbReference type="ChEBI" id="CHEBI:58702"/>
        <dbReference type="ChEBI" id="CHEBI:145989"/>
        <dbReference type="EC" id="2.5.1.19"/>
    </reaction>
    <physiologicalReaction direction="left-to-right" evidence="19">
        <dbReference type="Rhea" id="RHEA:21257"/>
    </physiologicalReaction>
</comment>
<dbReference type="FunFam" id="3.65.10.10:FF:000007">
    <property type="entry name" value="Pentafunctional AROM polypeptide"/>
    <property type="match status" value="1"/>
</dbReference>
<dbReference type="InterPro" id="IPR013785">
    <property type="entry name" value="Aldolase_TIM"/>
</dbReference>
<keyword evidence="16 21" id="KW-0057">Aromatic amino acid biosynthesis</keyword>
<feature type="binding site" evidence="21">
    <location>
        <position position="314"/>
    </location>
    <ligand>
        <name>Zn(2+)</name>
        <dbReference type="ChEBI" id="CHEBI:29105"/>
        <note>catalytic</note>
    </ligand>
</feature>
<dbReference type="Gene3D" id="3.40.50.720">
    <property type="entry name" value="NAD(P)-binding Rossmann-like Domain"/>
    <property type="match status" value="1"/>
</dbReference>
<comment type="similarity">
    <text evidence="21 22">In the 3rd section; belongs to the shikimate kinase family.</text>
</comment>
<dbReference type="PROSITE" id="PS00885">
    <property type="entry name" value="EPSP_SYNTHASE_2"/>
    <property type="match status" value="1"/>
</dbReference>
<dbReference type="InterPro" id="IPR006151">
    <property type="entry name" value="Shikm_DH/Glu-tRNA_Rdtase"/>
</dbReference>
<feature type="binding site" evidence="21">
    <location>
        <position position="138"/>
    </location>
    <ligand>
        <name>NAD(+)</name>
        <dbReference type="ChEBI" id="CHEBI:57540"/>
    </ligand>
</feature>
<comment type="similarity">
    <text evidence="3">In the 2nd section; belongs to the type-I 3-dehydroquinase family.</text>
</comment>
<dbReference type="GO" id="GO:0046872">
    <property type="term" value="F:metal ion binding"/>
    <property type="evidence" value="ECO:0007669"/>
    <property type="project" value="UniProtKB-UniRule"/>
</dbReference>
<evidence type="ECO:0000259" key="28">
    <source>
        <dbReference type="Pfam" id="PF24621"/>
    </source>
</evidence>
<evidence type="ECO:0000256" key="15">
    <source>
        <dbReference type="ARBA" id="ARBA00023002"/>
    </source>
</evidence>
<dbReference type="Proteomes" id="UP001219933">
    <property type="component" value="Chromosome 4"/>
</dbReference>
<dbReference type="Pfam" id="PF01487">
    <property type="entry name" value="DHquinase_I"/>
    <property type="match status" value="1"/>
</dbReference>
<dbReference type="InterPro" id="IPR016037">
    <property type="entry name" value="DHQ_synth_AroB"/>
</dbReference>
<dbReference type="Pfam" id="PF00275">
    <property type="entry name" value="EPSP_synthase"/>
    <property type="match status" value="1"/>
</dbReference>
<gene>
    <name evidence="29" type="ORF">MCUN1_002753</name>
</gene>
<dbReference type="CDD" id="cd01556">
    <property type="entry name" value="EPSP_synthase"/>
    <property type="match status" value="1"/>
</dbReference>
<feature type="region of interest" description="Shikimate dehydrogenase" evidence="21">
    <location>
        <begin position="1334"/>
        <end position="1622"/>
    </location>
</feature>
<dbReference type="InterPro" id="IPR018508">
    <property type="entry name" value="3-dehydroquinate_DH_AS"/>
</dbReference>
<evidence type="ECO:0000256" key="20">
    <source>
        <dbReference type="ARBA" id="ARBA00048567"/>
    </source>
</evidence>
<dbReference type="InterPro" id="IPR041121">
    <property type="entry name" value="SDH_C"/>
</dbReference>
<comment type="pathway">
    <text evidence="2 21 22">Metabolic intermediate biosynthesis; chorismate biosynthesis; chorismate from D-erythrose 4-phosphate and phosphoenolpyruvate: step 5/7.</text>
</comment>
<feature type="domain" description="3-dehydroquinate synthase N-terminal" evidence="25">
    <location>
        <begin position="96"/>
        <end position="208"/>
    </location>
</feature>
<dbReference type="CDD" id="cd00502">
    <property type="entry name" value="DHQase_I"/>
    <property type="match status" value="1"/>
</dbReference>
<comment type="subcellular location">
    <subcellularLocation>
        <location evidence="21 22">Cytoplasm</location>
    </subcellularLocation>
</comment>
<dbReference type="GO" id="GO:0003855">
    <property type="term" value="F:3-dehydroquinate dehydratase activity"/>
    <property type="evidence" value="ECO:0007669"/>
    <property type="project" value="UniProtKB-UniRule"/>
</dbReference>
<keyword evidence="15 21" id="KW-0560">Oxidoreductase</keyword>
<dbReference type="SUPFAM" id="SSF55205">
    <property type="entry name" value="EPT/RTPC-like"/>
    <property type="match status" value="1"/>
</dbReference>
<comment type="pathway">
    <text evidence="21 22">Metabolic intermediate biosynthesis; chorismate biosynthesis; chorismate from D-erythrose 4-phosphate and phosphoenolpyruvate: step 3/7.</text>
</comment>
<keyword evidence="30" id="KW-1185">Reference proteome</keyword>
<dbReference type="SUPFAM" id="SSF51735">
    <property type="entry name" value="NAD(P)-binding Rossmann-fold domains"/>
    <property type="match status" value="1"/>
</dbReference>
<dbReference type="Gene3D" id="3.20.20.70">
    <property type="entry name" value="Aldolase class I"/>
    <property type="match status" value="1"/>
</dbReference>
<evidence type="ECO:0000259" key="26">
    <source>
        <dbReference type="Pfam" id="PF08501"/>
    </source>
</evidence>
<dbReference type="Gene3D" id="3.65.10.10">
    <property type="entry name" value="Enolpyruvate transferase domain"/>
    <property type="match status" value="2"/>
</dbReference>
<feature type="binding site" evidence="21">
    <location>
        <position position="383"/>
    </location>
    <ligand>
        <name>7-phospho-2-dehydro-3-deoxy-D-arabino-heptonate</name>
        <dbReference type="ChEBI" id="CHEBI:58394"/>
    </ligand>
</feature>
<dbReference type="InterPro" id="IPR036291">
    <property type="entry name" value="NAD(P)-bd_dom_sf"/>
</dbReference>
<evidence type="ECO:0000256" key="17">
    <source>
        <dbReference type="ARBA" id="ARBA00023239"/>
    </source>
</evidence>
<dbReference type="GO" id="GO:0009073">
    <property type="term" value="P:aromatic amino acid family biosynthetic process"/>
    <property type="evidence" value="ECO:0007669"/>
    <property type="project" value="UniProtKB-UniRule"/>
</dbReference>
<dbReference type="PROSITE" id="PS01128">
    <property type="entry name" value="SHIKIMATE_KINASE"/>
    <property type="match status" value="1"/>
</dbReference>
<dbReference type="GO" id="GO:0005524">
    <property type="term" value="F:ATP binding"/>
    <property type="evidence" value="ECO:0007669"/>
    <property type="project" value="UniProtKB-UniRule"/>
</dbReference>
<feature type="binding site" evidence="21">
    <location>
        <begin position="158"/>
        <end position="159"/>
    </location>
    <ligand>
        <name>NAD(+)</name>
        <dbReference type="ChEBI" id="CHEBI:57540"/>
    </ligand>
</feature>
<feature type="binding site" evidence="21">
    <location>
        <begin position="291"/>
        <end position="295"/>
    </location>
    <ligand>
        <name>7-phospho-2-dehydro-3-deoxy-D-arabino-heptonate</name>
        <dbReference type="ChEBI" id="CHEBI:58394"/>
    </ligand>
</feature>
<comment type="similarity">
    <text evidence="5">Belongs to the EPSP synthase family.</text>
</comment>
<evidence type="ECO:0000256" key="8">
    <source>
        <dbReference type="ARBA" id="ARBA00022679"/>
    </source>
</evidence>
<dbReference type="HAMAP" id="MF_00210">
    <property type="entry name" value="EPSP_synth"/>
    <property type="match status" value="1"/>
</dbReference>
<dbReference type="InterPro" id="IPR030960">
    <property type="entry name" value="DHQS/DOIS_N"/>
</dbReference>
<evidence type="ECO:0000256" key="12">
    <source>
        <dbReference type="ARBA" id="ARBA00022833"/>
    </source>
</evidence>
<organism evidence="29 30">
    <name type="scientific">Malassezia cuniculi</name>
    <dbReference type="NCBI Taxonomy" id="948313"/>
    <lineage>
        <taxon>Eukaryota</taxon>
        <taxon>Fungi</taxon>
        <taxon>Dikarya</taxon>
        <taxon>Basidiomycota</taxon>
        <taxon>Ustilaginomycotina</taxon>
        <taxon>Malasseziomycetes</taxon>
        <taxon>Malasseziales</taxon>
        <taxon>Malasseziaceae</taxon>
        <taxon>Malassezia</taxon>
    </lineage>
</organism>
<dbReference type="EC" id="1.1.1.25" evidence="21"/>
<feature type="binding site" evidence="21">
    <location>
        <position position="213"/>
    </location>
    <ligand>
        <name>Zn(2+)</name>
        <dbReference type="ChEBI" id="CHEBI:29105"/>
        <note>catalytic</note>
    </ligand>
</feature>
<feature type="binding site" evidence="21">
    <location>
        <position position="277"/>
    </location>
    <ligand>
        <name>7-phospho-2-dehydro-3-deoxy-D-arabino-heptonate</name>
        <dbReference type="ChEBI" id="CHEBI:58394"/>
    </ligand>
</feature>
<evidence type="ECO:0000256" key="9">
    <source>
        <dbReference type="ARBA" id="ARBA00022723"/>
    </source>
</evidence>
<evidence type="ECO:0000259" key="23">
    <source>
        <dbReference type="Pfam" id="PF00275"/>
    </source>
</evidence>
<dbReference type="PROSITE" id="PS00104">
    <property type="entry name" value="EPSP_SYNTHASE_1"/>
    <property type="match status" value="1"/>
</dbReference>
<dbReference type="InterPro" id="IPR027417">
    <property type="entry name" value="P-loop_NTPase"/>
</dbReference>
<evidence type="ECO:0000256" key="2">
    <source>
        <dbReference type="ARBA" id="ARBA00004842"/>
    </source>
</evidence>
<dbReference type="GO" id="GO:0008652">
    <property type="term" value="P:amino acid biosynthetic process"/>
    <property type="evidence" value="ECO:0007669"/>
    <property type="project" value="UniProtKB-KW"/>
</dbReference>
<name>A0AAF0EVM3_9BASI</name>
<dbReference type="HAMAP" id="MF_00109">
    <property type="entry name" value="Shikimate_kinase"/>
    <property type="match status" value="1"/>
</dbReference>
<feature type="domain" description="Enolpyruvate transferase" evidence="23">
    <location>
        <begin position="439"/>
        <end position="870"/>
    </location>
</feature>
<comment type="caution">
    <text evidence="21">Lacks conserved residue(s) required for the propagation of feature annotation.</text>
</comment>
<evidence type="ECO:0000256" key="18">
    <source>
        <dbReference type="ARBA" id="ARBA00023268"/>
    </source>
</evidence>
<proteinExistence type="inferred from homology"/>
<evidence type="ECO:0000256" key="19">
    <source>
        <dbReference type="ARBA" id="ARBA00044633"/>
    </source>
</evidence>
<dbReference type="InterPro" id="IPR046346">
    <property type="entry name" value="Aminoacid_DH-like_N_sf"/>
</dbReference>
<dbReference type="Gene3D" id="3.40.50.1970">
    <property type="match status" value="1"/>
</dbReference>
<evidence type="ECO:0000256" key="13">
    <source>
        <dbReference type="ARBA" id="ARBA00022840"/>
    </source>
</evidence>
<evidence type="ECO:0000256" key="16">
    <source>
        <dbReference type="ARBA" id="ARBA00023141"/>
    </source>
</evidence>
<accession>A0AAF0EVM3</accession>
<dbReference type="InterPro" id="IPR023000">
    <property type="entry name" value="Shikimate_kinase_CS"/>
</dbReference>
<dbReference type="NCBIfam" id="TIGR01809">
    <property type="entry name" value="Shik-DH-AROM"/>
    <property type="match status" value="1"/>
</dbReference>
<feature type="domain" description="Shikimate dehydrogenase substrate binding N-terminal" evidence="26">
    <location>
        <begin position="1339"/>
        <end position="1420"/>
    </location>
</feature>
<feature type="active site" description="For EPSP synthase activity" evidence="21">
    <location>
        <position position="860"/>
    </location>
</feature>
<evidence type="ECO:0000256" key="6">
    <source>
        <dbReference type="ARBA" id="ARBA00022490"/>
    </source>
</evidence>
<feature type="binding site" evidence="21">
    <location>
        <begin position="66"/>
        <end position="68"/>
    </location>
    <ligand>
        <name>NAD(+)</name>
        <dbReference type="ChEBI" id="CHEBI:57540"/>
    </ligand>
</feature>
<dbReference type="FunFam" id="1.20.1090.10:FF:000007">
    <property type="entry name" value="Pentafunctional AROM polypeptide"/>
    <property type="match status" value="1"/>
</dbReference>
<dbReference type="EC" id="2.7.1.71" evidence="21"/>
<feature type="active site" description="Proton acceptor; for 3-dehydroquinate synthase activity" evidence="21">
    <location>
        <position position="287"/>
    </location>
</feature>
<evidence type="ECO:0000256" key="7">
    <source>
        <dbReference type="ARBA" id="ARBA00022605"/>
    </source>
</evidence>
<feature type="region of interest" description="3-dehydroquinate synthase" evidence="21">
    <location>
        <begin position="1"/>
        <end position="411"/>
    </location>
</feature>
<evidence type="ECO:0000313" key="30">
    <source>
        <dbReference type="Proteomes" id="UP001219933"/>
    </source>
</evidence>
<dbReference type="PANTHER" id="PTHR21090:SF5">
    <property type="entry name" value="PENTAFUNCTIONAL AROM POLYPEPTIDE"/>
    <property type="match status" value="1"/>
</dbReference>
<comment type="catalytic activity">
    <reaction evidence="21 22">
        <text>3-dehydroquinate = 3-dehydroshikimate + H2O</text>
        <dbReference type="Rhea" id="RHEA:21096"/>
        <dbReference type="ChEBI" id="CHEBI:15377"/>
        <dbReference type="ChEBI" id="CHEBI:16630"/>
        <dbReference type="ChEBI" id="CHEBI:32364"/>
        <dbReference type="EC" id="4.2.1.10"/>
    </reaction>
</comment>
<dbReference type="EMBL" id="CP119880">
    <property type="protein sequence ID" value="WFD35885.1"/>
    <property type="molecule type" value="Genomic_DNA"/>
</dbReference>
<dbReference type="GO" id="GO:0003866">
    <property type="term" value="F:3-phosphoshikimate 1-carboxyvinyltransferase activity"/>
    <property type="evidence" value="ECO:0007669"/>
    <property type="project" value="UniProtKB-UniRule"/>
</dbReference>
<dbReference type="FunFam" id="3.40.50.1970:FF:000007">
    <property type="entry name" value="Pentafunctional AROM polypeptide"/>
    <property type="match status" value="1"/>
</dbReference>
<feature type="binding site" evidence="21">
    <location>
        <position position="314"/>
    </location>
    <ligand>
        <name>7-phospho-2-dehydro-3-deoxy-D-arabino-heptonate</name>
        <dbReference type="ChEBI" id="CHEBI:58394"/>
    </ligand>
</feature>
<dbReference type="InterPro" id="IPR000623">
    <property type="entry name" value="Shikimate_kinase/TSH1"/>
</dbReference>
<keyword evidence="14 21" id="KW-0521">NADP</keyword>
<comment type="pathway">
    <text evidence="21 22">Metabolic intermediate biosynthesis; chorismate biosynthesis; chorismate from D-erythrose 4-phosphate and phosphoenolpyruvate: step 4/7.</text>
</comment>
<keyword evidence="12 21" id="KW-0862">Zinc</keyword>
<evidence type="ECO:0000259" key="27">
    <source>
        <dbReference type="Pfam" id="PF18317"/>
    </source>
</evidence>
<dbReference type="Gene3D" id="3.40.50.10860">
    <property type="entry name" value="Leucine Dehydrogenase, chain A, domain 1"/>
    <property type="match status" value="1"/>
</dbReference>
<dbReference type="InterPro" id="IPR010110">
    <property type="entry name" value="Shikimate_DH_AroM-type"/>
</dbReference>
<dbReference type="InterPro" id="IPR001381">
    <property type="entry name" value="DHquinase_I"/>
</dbReference>
<dbReference type="InterPro" id="IPR013792">
    <property type="entry name" value="RNA3'P_cycl/enolpyr_Trfase_a/b"/>
</dbReference>
<comment type="function">
    <text evidence="21 22">The AROM polypeptide catalyzes 5 consecutive enzymatic reactions in prechorismate polyaromatic amino acid biosynthesis.</text>
</comment>
<comment type="catalytic activity">
    <reaction evidence="21 22">
        <text>7-phospho-2-dehydro-3-deoxy-D-arabino-heptonate = 3-dehydroquinate + phosphate</text>
        <dbReference type="Rhea" id="RHEA:21968"/>
        <dbReference type="ChEBI" id="CHEBI:32364"/>
        <dbReference type="ChEBI" id="CHEBI:43474"/>
        <dbReference type="ChEBI" id="CHEBI:58394"/>
        <dbReference type="EC" id="4.2.3.4"/>
    </reaction>
</comment>
<evidence type="ECO:0000259" key="25">
    <source>
        <dbReference type="Pfam" id="PF01761"/>
    </source>
</evidence>
<evidence type="ECO:0000313" key="29">
    <source>
        <dbReference type="EMBL" id="WFD35885.1"/>
    </source>
</evidence>
<keyword evidence="11 21" id="KW-0418">Kinase</keyword>
<feature type="binding site" evidence="21">
    <location>
        <begin position="133"/>
        <end position="135"/>
    </location>
    <ligand>
        <name>NAD(+)</name>
        <dbReference type="ChEBI" id="CHEBI:57540"/>
    </ligand>
</feature>
<feature type="binding site" evidence="21">
    <location>
        <begin position="923"/>
        <end position="930"/>
    </location>
    <ligand>
        <name>ATP</name>
        <dbReference type="ChEBI" id="CHEBI:30616"/>
    </ligand>
</feature>
<keyword evidence="18 21" id="KW-0511">Multifunctional enzyme</keyword>
<sequence>MSTEGQGSAKVPNYHAPPFESPVSGATIHELRCLKARIHTGYHLVPHIAKTLLATLPASAYVIFTDTNLAKLGAIDKFTKAFEDAGITGKSRLLSYVLQPGEESKCRETKAAMEDWMLEQRLTRDTVVLAVGGGVIGDLVGFVSATFMRGLRLVQVPTTLLAMVDSAVGGKTAIDHPHGKNLIGAFHQPEYVFVDAAWLLTLPEREFSNGMAEVVKTAAIWDADDFDKLETQAEAIRAAVLSEEARSGPPNQGLTLETRTTAQTLLLDVIRGSIGVKAHIVNIDEKETGLRNLVNFGHSIGHAIEAVLTPGVLHGECVSIGMILEAEIARSMHGLTQVSISRLVRCLKNYGLPVSLRDPLIVRQANAPEITVSRLLDIMRVDKKNAGSAKKIVLLSRIGGTVEERASTVPDAEISRVLASDLLVRPIVPVPAAVPPHSLRTPGSKSISNRALVLAALAGGTCRIQNLLHSDDTQVMMTALRELRAADFAWEDGGRTLVVSGRGGRVLPPLNGAPIYLQNAGTAARFITTVCAMTQPDTVAGLDASVVVTGNARMQERPIGPLVDALRANGTEIAYQNNEGCLPLKIDAAQGGFRGGHIKLAANVSSQYVSSILLCAPYAAEEVVLELVGGKVISQPYIDMTMSIMDAFGITVERLIGQDGAPLDVYRIPKGVYTSPVVYEVESDASSATYPLALAAITGTQCTVPLIGSASLQGDARFARDVLAPMGCKVEQTATSTTVTGPPVGTLKALGEIDMEPMTDAFLTAAVLFAVATGGPTRIYGIANQRVKESNRIRAVADELAKFGVNTEEDSDGLTIIPTPISELKAPEVFCYDDHRIAMAFSVLAAVAPSPGVTILDKRCVEKTWPSWWDDAASLGLAVAGTHVDEPLVPLSGVTQDSIAALGAGALPTPYAYAPDATIVCIGMRASGKSHVGKELAQLLGRKFVDADVLFEQEYDIGAFVREHGWEKFRAEEVRRLAELLRDAPTGHVLALGGGAVETPAAREMLTEFGRTGPVVHVVRDLDAIVKFLSTSDRPAYGEPVEDVYARRLPWYRQCATCEVYNAANEANYSAASALAAQLRTVLGGAPELDTSARTYFVSLTFPDVRVALDALTEASAGADVLELRVDLLSETGAPVREPHIPSEDLVRAQVACLRAHTSLPVLFTVRSVSQGGMFPDEAEDAYFELVRLGLRLGCEYIDVEMHRSATRLSAVRAIKGHARLVASYHDTVGALRWDSPSARAIYSSAARMGDLVKIVGSSNSTMSDNLALEAFRAQATTRPLIAINMGTCGQLSRVLNTVLTPVTHAALPARAAPGQLSIREINAARHLIGQEPARRFCLLGTPIAHSMSPLIHNTGFELLGLPHKYELQECDTLGDAQAAFLRAPDFGGASVTIPHKLAIMGLLDEVAPEAQVIGAVNTVIPLRDENGHVRALRGDNTDWRAIEDLARTNLAHASGEPLTTLVIGAGGSARAAIYAMHRLGSTRILLANRTHEKAVALAADVPAEWRVEAIHLTEAPAHEPRVIVSNVPASGTSLEGGAGEIVIPTALLGPAGGVAIDMAYKPEKTPLLELAERARAAGHSWVGVPGLSILLEQAYHQFRLWTNAPPPSALIAPRVWNAYRA</sequence>
<dbReference type="CDD" id="cd08195">
    <property type="entry name" value="DHQS"/>
    <property type="match status" value="1"/>
</dbReference>
<dbReference type="Pfam" id="PF08501">
    <property type="entry name" value="Shikimate_dh_N"/>
    <property type="match status" value="1"/>
</dbReference>
<dbReference type="InterPro" id="IPR013708">
    <property type="entry name" value="Shikimate_DH-bd_N"/>
</dbReference>
<comment type="similarity">
    <text evidence="4">In the N-terminal section; belongs to the shikimate kinase family.</text>
</comment>
<comment type="similarity">
    <text evidence="21 22">In the 4th section; belongs to the type-I 3-dehydroquinase family.</text>
</comment>
<evidence type="ECO:0000256" key="3">
    <source>
        <dbReference type="ARBA" id="ARBA00006477"/>
    </source>
</evidence>
<dbReference type="NCBIfam" id="TIGR01357">
    <property type="entry name" value="aroB"/>
    <property type="match status" value="1"/>
</dbReference>
<comment type="pathway">
    <text evidence="21 22">Metabolic intermediate biosynthesis; chorismate biosynthesis; chorismate from D-erythrose 4-phosphate and phosphoenolpyruvate: step 2/7.</text>
</comment>
<keyword evidence="13 21" id="KW-0067">ATP-binding</keyword>
<feature type="binding site" evidence="21">
    <location>
        <position position="171"/>
    </location>
    <ligand>
        <name>7-phospho-2-dehydro-3-deoxy-D-arabino-heptonate</name>
        <dbReference type="ChEBI" id="CHEBI:58394"/>
    </ligand>
</feature>
<keyword evidence="7 21" id="KW-0028">Amino-acid biosynthesis</keyword>